<dbReference type="CDD" id="cd02440">
    <property type="entry name" value="AdoMet_MTases"/>
    <property type="match status" value="1"/>
</dbReference>
<protein>
    <submittedName>
        <fullName evidence="1">Methyltransferase</fullName>
    </submittedName>
</protein>
<accession>U2Z545</accession>
<name>U2Z545_AQUA1</name>
<dbReference type="InterPro" id="IPR029063">
    <property type="entry name" value="SAM-dependent_MTases_sf"/>
</dbReference>
<dbReference type="EMBL" id="BATI01000016">
    <property type="protein sequence ID" value="GAD62851.1"/>
    <property type="molecule type" value="Genomic_DNA"/>
</dbReference>
<sequence length="278" mass="31004">MFTTIKKFFGMPLSAVQVVPEESEKDNAEPVPADFTLLDASLSGWFREETGELLEGFPVRPGDHVVDVGCGEGVFIAFCARLGAEVTYADIDEARVDAVTAKLQGSNARAIHPLVSDASPLPLPDNYADKVIAMEVMEHVDNPSAFLKELVRVGKPGALFLLSVPDAGSERVQQHLAPPGHFEKPNHINVFDRETFERLVTEAGLVVERKAYYGFYWSIFWALFWTCDQDLSPPWHPLLESWARTWDMVLKMRDGPRIKRALDEALPKSQAIIARKPS</sequence>
<gene>
    <name evidence="1" type="ORF">PA6_016_01240</name>
</gene>
<dbReference type="Gene3D" id="3.40.50.150">
    <property type="entry name" value="Vaccinia Virus protein VP39"/>
    <property type="match status" value="1"/>
</dbReference>
<dbReference type="SUPFAM" id="SSF53335">
    <property type="entry name" value="S-adenosyl-L-methionine-dependent methyltransferases"/>
    <property type="match status" value="1"/>
</dbReference>
<proteinExistence type="predicted"/>
<dbReference type="eggNOG" id="COG2227">
    <property type="taxonomic scope" value="Bacteria"/>
</dbReference>
<keyword evidence="1" id="KW-0808">Transferase</keyword>
<organism evidence="1 2">
    <name type="scientific">Aquipseudomonas alcaligenes (strain ATCC 14909 / DSM 50342 / CCUG 1425 / JCM 20561 / NBRC 14159 / NCIMB 9945 / NCTC 10367 / 1577)</name>
    <name type="common">Pseudomonas alcaligenes</name>
    <dbReference type="NCBI Taxonomy" id="1215092"/>
    <lineage>
        <taxon>Bacteria</taxon>
        <taxon>Pseudomonadati</taxon>
        <taxon>Pseudomonadota</taxon>
        <taxon>Gammaproteobacteria</taxon>
        <taxon>Pseudomonadales</taxon>
        <taxon>Pseudomonadaceae</taxon>
        <taxon>Aquipseudomonas</taxon>
    </lineage>
</organism>
<keyword evidence="2" id="KW-1185">Reference proteome</keyword>
<dbReference type="RefSeq" id="WP_021700938.1">
    <property type="nucleotide sequence ID" value="NZ_BATI01000016.1"/>
</dbReference>
<dbReference type="GO" id="GO:0032259">
    <property type="term" value="P:methylation"/>
    <property type="evidence" value="ECO:0007669"/>
    <property type="project" value="UniProtKB-KW"/>
</dbReference>
<comment type="caution">
    <text evidence="1">The sequence shown here is derived from an EMBL/GenBank/DDBJ whole genome shotgun (WGS) entry which is preliminary data.</text>
</comment>
<dbReference type="PANTHER" id="PTHR43861">
    <property type="entry name" value="TRANS-ACONITATE 2-METHYLTRANSFERASE-RELATED"/>
    <property type="match status" value="1"/>
</dbReference>
<evidence type="ECO:0000313" key="1">
    <source>
        <dbReference type="EMBL" id="GAD62851.1"/>
    </source>
</evidence>
<dbReference type="AlphaFoldDB" id="U2Z545"/>
<dbReference type="GO" id="GO:0008168">
    <property type="term" value="F:methyltransferase activity"/>
    <property type="evidence" value="ECO:0007669"/>
    <property type="project" value="UniProtKB-KW"/>
</dbReference>
<keyword evidence="1" id="KW-0489">Methyltransferase</keyword>
<evidence type="ECO:0000313" key="2">
    <source>
        <dbReference type="Proteomes" id="UP000016560"/>
    </source>
</evidence>
<dbReference type="Proteomes" id="UP000016560">
    <property type="component" value="Unassembled WGS sequence"/>
</dbReference>
<dbReference type="Pfam" id="PF13489">
    <property type="entry name" value="Methyltransf_23"/>
    <property type="match status" value="1"/>
</dbReference>
<reference evidence="1" key="1">
    <citation type="submission" date="2024-09" db="EMBL/GenBank/DDBJ databases">
        <title>Whole genome shotgun sequence of Pseudomonas alcaligenes NBRC 14159.</title>
        <authorList>
            <person name="Yoshida I."/>
            <person name="Hosoyama A."/>
            <person name="Tsuchikane K."/>
            <person name="Noguchi M."/>
            <person name="Hirakata S."/>
            <person name="Ando Y."/>
            <person name="Ohji S."/>
            <person name="Yamazoe A."/>
            <person name="Yamazaki S."/>
            <person name="Fujita N."/>
        </authorList>
    </citation>
    <scope>NUCLEOTIDE SEQUENCE</scope>
    <source>
        <strain evidence="1">NBRC 14159</strain>
    </source>
</reference>